<proteinExistence type="predicted"/>
<name>A0AAU7C7S3_9BACT</name>
<organism evidence="2">
    <name type="scientific">Singulisphaera sp. Ch08</name>
    <dbReference type="NCBI Taxonomy" id="3120278"/>
    <lineage>
        <taxon>Bacteria</taxon>
        <taxon>Pseudomonadati</taxon>
        <taxon>Planctomycetota</taxon>
        <taxon>Planctomycetia</taxon>
        <taxon>Isosphaerales</taxon>
        <taxon>Isosphaeraceae</taxon>
        <taxon>Singulisphaera</taxon>
    </lineage>
</organism>
<evidence type="ECO:0000313" key="2">
    <source>
        <dbReference type="EMBL" id="XBH01447.1"/>
    </source>
</evidence>
<dbReference type="RefSeq" id="WP_406694152.1">
    <property type="nucleotide sequence ID" value="NZ_CP155447.1"/>
</dbReference>
<dbReference type="AlphaFoldDB" id="A0AAU7C7S3"/>
<reference evidence="2" key="1">
    <citation type="submission" date="2024-05" db="EMBL/GenBank/DDBJ databases">
        <title>Planctomycetes of the genus Singulisphaera possess chitinolytic capabilities.</title>
        <authorList>
            <person name="Ivanova A."/>
        </authorList>
    </citation>
    <scope>NUCLEOTIDE SEQUENCE</scope>
    <source>
        <strain evidence="2">Ch08T</strain>
    </source>
</reference>
<feature type="region of interest" description="Disordered" evidence="1">
    <location>
        <begin position="32"/>
        <end position="53"/>
    </location>
</feature>
<protein>
    <submittedName>
        <fullName evidence="2">Uncharacterized protein</fullName>
    </submittedName>
</protein>
<feature type="compositionally biased region" description="Basic and acidic residues" evidence="1">
    <location>
        <begin position="43"/>
        <end position="53"/>
    </location>
</feature>
<accession>A0AAU7C7S3</accession>
<sequence length="77" mass="8362">MRCRILDKRGRLTLAFLVVAVFPGCGSGGIAEPASPIASADSEAGKKAREQDEQLRILRSQQEAKLRKRVKGLPEEG</sequence>
<gene>
    <name evidence="2" type="ORF">V5E97_24195</name>
</gene>
<evidence type="ECO:0000256" key="1">
    <source>
        <dbReference type="SAM" id="MobiDB-lite"/>
    </source>
</evidence>
<dbReference type="EMBL" id="CP155447">
    <property type="protein sequence ID" value="XBH01447.1"/>
    <property type="molecule type" value="Genomic_DNA"/>
</dbReference>